<dbReference type="EMBL" id="JNFP01000001">
    <property type="protein sequence ID" value="KIA66764.1"/>
    <property type="molecule type" value="Genomic_DNA"/>
</dbReference>
<dbReference type="Proteomes" id="UP000031364">
    <property type="component" value="Unassembled WGS sequence"/>
</dbReference>
<keyword evidence="6" id="KW-0067">ATP-binding</keyword>
<evidence type="ECO:0000313" key="10">
    <source>
        <dbReference type="Proteomes" id="UP000031364"/>
    </source>
</evidence>
<evidence type="ECO:0000256" key="4">
    <source>
        <dbReference type="ARBA" id="ARBA00022741"/>
    </source>
</evidence>
<dbReference type="EC" id="2.7.11.1" evidence="1"/>
<keyword evidence="7" id="KW-0472">Membrane</keyword>
<keyword evidence="4" id="KW-0547">Nucleotide-binding</keyword>
<feature type="domain" description="Protein kinase" evidence="8">
    <location>
        <begin position="12"/>
        <end position="259"/>
    </location>
</feature>
<dbReference type="CDD" id="cd14014">
    <property type="entry name" value="STKc_PknB_like"/>
    <property type="match status" value="1"/>
</dbReference>
<evidence type="ECO:0000256" key="6">
    <source>
        <dbReference type="ARBA" id="ARBA00022840"/>
    </source>
</evidence>
<dbReference type="PANTHER" id="PTHR43289">
    <property type="entry name" value="MITOGEN-ACTIVATED PROTEIN KINASE KINASE KINASE 20-RELATED"/>
    <property type="match status" value="1"/>
</dbReference>
<keyword evidence="2" id="KW-0723">Serine/threonine-protein kinase</keyword>
<dbReference type="Gene3D" id="3.30.200.20">
    <property type="entry name" value="Phosphorylase Kinase, domain 1"/>
    <property type="match status" value="1"/>
</dbReference>
<keyword evidence="5" id="KW-0418">Kinase</keyword>
<evidence type="ECO:0000256" key="1">
    <source>
        <dbReference type="ARBA" id="ARBA00012513"/>
    </source>
</evidence>
<organism evidence="9 10">
    <name type="scientific">Nocardia vulneris</name>
    <dbReference type="NCBI Taxonomy" id="1141657"/>
    <lineage>
        <taxon>Bacteria</taxon>
        <taxon>Bacillati</taxon>
        <taxon>Actinomycetota</taxon>
        <taxon>Actinomycetes</taxon>
        <taxon>Mycobacteriales</taxon>
        <taxon>Nocardiaceae</taxon>
        <taxon>Nocardia</taxon>
    </lineage>
</organism>
<accession>A0ABR4ZNM0</accession>
<dbReference type="SUPFAM" id="SSF56112">
    <property type="entry name" value="Protein kinase-like (PK-like)"/>
    <property type="match status" value="1"/>
</dbReference>
<evidence type="ECO:0000256" key="3">
    <source>
        <dbReference type="ARBA" id="ARBA00022679"/>
    </source>
</evidence>
<proteinExistence type="predicted"/>
<keyword evidence="3" id="KW-0808">Transferase</keyword>
<dbReference type="PROSITE" id="PS50011">
    <property type="entry name" value="PROTEIN_KINASE_DOM"/>
    <property type="match status" value="1"/>
</dbReference>
<feature type="transmembrane region" description="Helical" evidence="7">
    <location>
        <begin position="257"/>
        <end position="277"/>
    </location>
</feature>
<dbReference type="Gene3D" id="1.10.510.10">
    <property type="entry name" value="Transferase(Phosphotransferase) domain 1"/>
    <property type="match status" value="1"/>
</dbReference>
<comment type="caution">
    <text evidence="9">The sequence shown here is derived from an EMBL/GenBank/DDBJ whole genome shotgun (WGS) entry which is preliminary data.</text>
</comment>
<protein>
    <recommendedName>
        <fullName evidence="1">non-specific serine/threonine protein kinase</fullName>
        <ecNumber evidence="1">2.7.11.1</ecNumber>
    </recommendedName>
</protein>
<reference evidence="9 10" key="1">
    <citation type="journal article" date="2014" name="Int. J. Syst. Evol. Microbiol.">
        <title>Nocardia vulneris sp. nov., isolated from wounds of human patients in North America.</title>
        <authorList>
            <person name="Lasker B.A."/>
            <person name="Bell M."/>
            <person name="Klenk H.P."/>
            <person name="Sproer C."/>
            <person name="Schumann C."/>
            <person name="Schumann P."/>
            <person name="Brown J.M."/>
        </authorList>
    </citation>
    <scope>NUCLEOTIDE SEQUENCE [LARGE SCALE GENOMIC DNA]</scope>
    <source>
        <strain evidence="9 10">W9851</strain>
    </source>
</reference>
<sequence>MASDGDCIADRYTLREMFTLGGEGLVWRATDEVLGRDVVLKCPRTGDAEGAQVLRVAARNAAGLRHPNIVGVLDIFECDGVLWLVTEYVPGASLAENARQQRKLGISQTVAVGAQIASALAHCHDNGILHCDVSPENIILTPDGEARLTDFGSSLDLRAAGTGERPKADAARGKWRYAAPEIGQGGLPGPKADVYALAASLLAVSGPRRETGALDVLLTQLTLTNPGLRPSAAAAAASFARLEQAPRDLDRTLLRRVVLGAALLCAVALTVAAGVAMPADGPADPLGDPRTADPCALLDPAVLADFGRIDMATDQGNFDTCDMRVRLPGEDFHPEVGRVRLTLSGAPPPEPNSQATVTRVGDLAIVSEPAGNTRCTRALILSGNARIEILGQRKPGGPDPCAMADAVTGHVREMLARGPIPRRSGEFPADSLARHDACAQLDVPTLSKVPGLDALRPVPGFGNWSCRWNSTIDSHVTVRYDRDPPKTAVDGQPLVLAGLPSFRRAGVTNTDECTVQIQYRDFTGVSGDELAEIAVVRFGGAPTPELRCATATELATTVAASLVR</sequence>
<dbReference type="InterPro" id="IPR008266">
    <property type="entry name" value="Tyr_kinase_AS"/>
</dbReference>
<dbReference type="InterPro" id="IPR011009">
    <property type="entry name" value="Kinase-like_dom_sf"/>
</dbReference>
<name>A0ABR4ZNM0_9NOCA</name>
<dbReference type="InterPro" id="IPR000719">
    <property type="entry name" value="Prot_kinase_dom"/>
</dbReference>
<dbReference type="PANTHER" id="PTHR43289:SF6">
    <property type="entry name" value="SERINE_THREONINE-PROTEIN KINASE NEKL-3"/>
    <property type="match status" value="1"/>
</dbReference>
<dbReference type="PROSITE" id="PS00109">
    <property type="entry name" value="PROTEIN_KINASE_TYR"/>
    <property type="match status" value="1"/>
</dbReference>
<keyword evidence="7" id="KW-0812">Transmembrane</keyword>
<evidence type="ECO:0000313" key="9">
    <source>
        <dbReference type="EMBL" id="KIA66764.1"/>
    </source>
</evidence>
<evidence type="ECO:0000256" key="7">
    <source>
        <dbReference type="SAM" id="Phobius"/>
    </source>
</evidence>
<keyword evidence="10" id="KW-1185">Reference proteome</keyword>
<dbReference type="Pfam" id="PF00069">
    <property type="entry name" value="Pkinase"/>
    <property type="match status" value="1"/>
</dbReference>
<evidence type="ECO:0000256" key="5">
    <source>
        <dbReference type="ARBA" id="ARBA00022777"/>
    </source>
</evidence>
<keyword evidence="7" id="KW-1133">Transmembrane helix</keyword>
<gene>
    <name evidence="9" type="ORF">FG87_01230</name>
</gene>
<evidence type="ECO:0000256" key="2">
    <source>
        <dbReference type="ARBA" id="ARBA00022527"/>
    </source>
</evidence>
<evidence type="ECO:0000259" key="8">
    <source>
        <dbReference type="PROSITE" id="PS50011"/>
    </source>
</evidence>